<keyword evidence="2" id="KW-0645">Protease</keyword>
<dbReference type="PROSITE" id="PS51318">
    <property type="entry name" value="TAT"/>
    <property type="match status" value="1"/>
</dbReference>
<dbReference type="RefSeq" id="WP_256308953.1">
    <property type="nucleotide sequence ID" value="NZ_JANHAW010000003.1"/>
</dbReference>
<dbReference type="GO" id="GO:0008236">
    <property type="term" value="F:serine-type peptidase activity"/>
    <property type="evidence" value="ECO:0007669"/>
    <property type="project" value="UniProtKB-KW"/>
</dbReference>
<dbReference type="InterPro" id="IPR006311">
    <property type="entry name" value="TAT_signal"/>
</dbReference>
<dbReference type="Pfam" id="PF00082">
    <property type="entry name" value="Peptidase_S8"/>
    <property type="match status" value="1"/>
</dbReference>
<comment type="similarity">
    <text evidence="1 5">Belongs to the peptidase S8 family.</text>
</comment>
<organism evidence="8 9">
    <name type="scientific">Halobellus litoreus</name>
    <dbReference type="NCBI Taxonomy" id="755310"/>
    <lineage>
        <taxon>Archaea</taxon>
        <taxon>Methanobacteriati</taxon>
        <taxon>Methanobacteriota</taxon>
        <taxon>Stenosarchaea group</taxon>
        <taxon>Halobacteria</taxon>
        <taxon>Halobacteriales</taxon>
        <taxon>Haloferacaceae</taxon>
        <taxon>Halobellus</taxon>
    </lineage>
</organism>
<evidence type="ECO:0000256" key="4">
    <source>
        <dbReference type="ARBA" id="ARBA00022825"/>
    </source>
</evidence>
<dbReference type="Gene3D" id="3.40.50.200">
    <property type="entry name" value="Peptidase S8/S53 domain"/>
    <property type="match status" value="2"/>
</dbReference>
<dbReference type="InterPro" id="IPR050131">
    <property type="entry name" value="Peptidase_S8_subtilisin-like"/>
</dbReference>
<evidence type="ECO:0000256" key="1">
    <source>
        <dbReference type="ARBA" id="ARBA00011073"/>
    </source>
</evidence>
<evidence type="ECO:0000313" key="9">
    <source>
        <dbReference type="Proteomes" id="UP001597092"/>
    </source>
</evidence>
<name>A0ABD6DYC5_9EURY</name>
<evidence type="ECO:0000256" key="2">
    <source>
        <dbReference type="ARBA" id="ARBA00022670"/>
    </source>
</evidence>
<comment type="caution">
    <text evidence="5">Lacks conserved residue(s) required for the propagation of feature annotation.</text>
</comment>
<sequence>MSGDRTDGLGFRISRRRAVAIGGAATASVVAGGGVSAPAELGGRNRTPRIDDEPDSIGRVHEVGITGEGGRVAVLDPTGFDPTHGDLMGSIEAVRQFGSERAIVDGVSHGTAAAASVTRLAPDSRLWLASFQETSEFVEGIEWARRQAVDVILAPVAAHGTAATPRSDVYRAARRAVDAGCTFVAPTGNAALGHWQGPYGALAAEGSDRRRRLRIAGRSGADTDTVAGRFVAWLVAAPEIEVDLTLALLRSVDDGQRWNLVSLSRSTTSRVGQRLVADLSDGEFALVVRPAGRDGSPAGGGSDSHVDQTGRVTVTTPTHTLASPRPNGSIAVPASVPGVVGVGVTDDEGSRTDGDATTASEVPPHSGRGPTSNGADGVDLVAPPVPWIGAGAPGTSAAAARTAGAAVLVLDAAPDLGPSDVAGILRASAGGLGRDFAAGAGRLDVVAAVQRARAR</sequence>
<feature type="region of interest" description="Disordered" evidence="6">
    <location>
        <begin position="343"/>
        <end position="376"/>
    </location>
</feature>
<evidence type="ECO:0000256" key="3">
    <source>
        <dbReference type="ARBA" id="ARBA00022801"/>
    </source>
</evidence>
<feature type="domain" description="Peptidase S8/S53" evidence="7">
    <location>
        <begin position="325"/>
        <end position="441"/>
    </location>
</feature>
<feature type="region of interest" description="Disordered" evidence="6">
    <location>
        <begin position="34"/>
        <end position="56"/>
    </location>
</feature>
<keyword evidence="4" id="KW-0720">Serine protease</keyword>
<proteinExistence type="inferred from homology"/>
<reference evidence="8 9" key="1">
    <citation type="journal article" date="2019" name="Int. J. Syst. Evol. Microbiol.">
        <title>The Global Catalogue of Microorganisms (GCM) 10K type strain sequencing project: providing services to taxonomists for standard genome sequencing and annotation.</title>
        <authorList>
            <consortium name="The Broad Institute Genomics Platform"/>
            <consortium name="The Broad Institute Genome Sequencing Center for Infectious Disease"/>
            <person name="Wu L."/>
            <person name="Ma J."/>
        </authorList>
    </citation>
    <scope>NUCLEOTIDE SEQUENCE [LARGE SCALE GENOMIC DNA]</scope>
    <source>
        <strain evidence="8 9">CGMCC 1.10387</strain>
    </source>
</reference>
<dbReference type="PROSITE" id="PS51892">
    <property type="entry name" value="SUBTILASE"/>
    <property type="match status" value="1"/>
</dbReference>
<evidence type="ECO:0000256" key="6">
    <source>
        <dbReference type="SAM" id="MobiDB-lite"/>
    </source>
</evidence>
<evidence type="ECO:0000313" key="8">
    <source>
        <dbReference type="EMBL" id="MFD1687226.1"/>
    </source>
</evidence>
<dbReference type="InterPro" id="IPR015500">
    <property type="entry name" value="Peptidase_S8_subtilisin-rel"/>
</dbReference>
<evidence type="ECO:0000256" key="5">
    <source>
        <dbReference type="PROSITE-ProRule" id="PRU01240"/>
    </source>
</evidence>
<dbReference type="EMBL" id="JBHUDP010000009">
    <property type="protein sequence ID" value="MFD1687226.1"/>
    <property type="molecule type" value="Genomic_DNA"/>
</dbReference>
<comment type="caution">
    <text evidence="8">The sequence shown here is derived from an EMBL/GenBank/DDBJ whole genome shotgun (WGS) entry which is preliminary data.</text>
</comment>
<dbReference type="SUPFAM" id="SSF52743">
    <property type="entry name" value="Subtilisin-like"/>
    <property type="match status" value="1"/>
</dbReference>
<evidence type="ECO:0000259" key="7">
    <source>
        <dbReference type="Pfam" id="PF00082"/>
    </source>
</evidence>
<protein>
    <submittedName>
        <fullName evidence="8">S8 family serine peptidase</fullName>
    </submittedName>
</protein>
<gene>
    <name evidence="8" type="ORF">ACFSAS_16625</name>
</gene>
<dbReference type="AlphaFoldDB" id="A0ABD6DYC5"/>
<keyword evidence="9" id="KW-1185">Reference proteome</keyword>
<accession>A0ABD6DYC5</accession>
<dbReference type="PANTHER" id="PTHR43806">
    <property type="entry name" value="PEPTIDASE S8"/>
    <property type="match status" value="1"/>
</dbReference>
<keyword evidence="3" id="KW-0378">Hydrolase</keyword>
<dbReference type="Proteomes" id="UP001597092">
    <property type="component" value="Unassembled WGS sequence"/>
</dbReference>
<dbReference type="PRINTS" id="PR00723">
    <property type="entry name" value="SUBTILISIN"/>
</dbReference>
<dbReference type="InterPro" id="IPR000209">
    <property type="entry name" value="Peptidase_S8/S53_dom"/>
</dbReference>
<dbReference type="GO" id="GO:0006508">
    <property type="term" value="P:proteolysis"/>
    <property type="evidence" value="ECO:0007669"/>
    <property type="project" value="UniProtKB-KW"/>
</dbReference>
<dbReference type="PANTHER" id="PTHR43806:SF11">
    <property type="entry name" value="CEREVISIN-RELATED"/>
    <property type="match status" value="1"/>
</dbReference>
<dbReference type="InterPro" id="IPR036852">
    <property type="entry name" value="Peptidase_S8/S53_dom_sf"/>
</dbReference>